<dbReference type="AlphaFoldDB" id="A0A0N9W404"/>
<reference evidence="1 2" key="1">
    <citation type="journal article" date="2015" name="Int. J. Syst. Evol. Microbiol.">
        <title>Acinetobacter equi sp. nov. isolated from horse faeces.</title>
        <authorList>
            <person name="Poppel M.T."/>
            <person name="Skiebe E."/>
            <person name="Laue M."/>
            <person name="Bergmann H."/>
            <person name="Ebersberger I."/>
            <person name="Garn T."/>
            <person name="Fruth A."/>
            <person name="Baumgardt S."/>
            <person name="Busse H.J."/>
            <person name="Wilharm G."/>
        </authorList>
    </citation>
    <scope>NUCLEOTIDE SEQUENCE [LARGE SCALE GENOMIC DNA]</scope>
    <source>
        <strain evidence="1 2">114</strain>
    </source>
</reference>
<sequence length="126" mass="14746">MITNIQQKYDQLTPTQKEIFAGYGLRQVKHFVEVNLPTIQATLPDGAHVEGINVEGKLQARNPNNQKTYIWISDKQWQEKPVSMQNIDLKEDFIAVWEVFHLEKYNLIDLSHVHRDFLESLQKENA</sequence>
<keyword evidence="2" id="KW-1185">Reference proteome</keyword>
<organism evidence="1 2">
    <name type="scientific">Acinetobacter equi</name>
    <dbReference type="NCBI Taxonomy" id="1324350"/>
    <lineage>
        <taxon>Bacteria</taxon>
        <taxon>Pseudomonadati</taxon>
        <taxon>Pseudomonadota</taxon>
        <taxon>Gammaproteobacteria</taxon>
        <taxon>Moraxellales</taxon>
        <taxon>Moraxellaceae</taxon>
        <taxon>Acinetobacter</taxon>
    </lineage>
</organism>
<dbReference type="KEGG" id="aei:AOY20_14150"/>
<evidence type="ECO:0000313" key="2">
    <source>
        <dbReference type="Proteomes" id="UP000064939"/>
    </source>
</evidence>
<dbReference type="RefSeq" id="WP_054582472.1">
    <property type="nucleotide sequence ID" value="NZ_CP012808.1"/>
</dbReference>
<dbReference type="EMBL" id="CP012808">
    <property type="protein sequence ID" value="ALH96594.1"/>
    <property type="molecule type" value="Genomic_DNA"/>
</dbReference>
<proteinExistence type="predicted"/>
<name>A0A0N9W404_9GAMM</name>
<protein>
    <submittedName>
        <fullName evidence="1">Uncharacterized protein</fullName>
    </submittedName>
</protein>
<dbReference type="OrthoDB" id="6698785at2"/>
<evidence type="ECO:0000313" key="1">
    <source>
        <dbReference type="EMBL" id="ALH96594.1"/>
    </source>
</evidence>
<gene>
    <name evidence="1" type="ORF">AOY20_14150</name>
</gene>
<dbReference type="Proteomes" id="UP000064939">
    <property type="component" value="Chromosome"/>
</dbReference>
<accession>A0A0N9W404</accession>
<dbReference type="STRING" id="1324350.AOY20_14150"/>